<dbReference type="FunFam" id="3.30.565.10:FF:000017">
    <property type="entry name" value="PMS1 homolog 1, mismatch repair system component"/>
    <property type="match status" value="1"/>
</dbReference>
<keyword evidence="2" id="KW-0227">DNA damage</keyword>
<dbReference type="GO" id="GO:0005524">
    <property type="term" value="F:ATP binding"/>
    <property type="evidence" value="ECO:0007669"/>
    <property type="project" value="InterPro"/>
</dbReference>
<dbReference type="InterPro" id="IPR036890">
    <property type="entry name" value="HATPase_C_sf"/>
</dbReference>
<dbReference type="InterPro" id="IPR038973">
    <property type="entry name" value="MutL/Mlh/Pms-like"/>
</dbReference>
<dbReference type="InterPro" id="IPR014721">
    <property type="entry name" value="Ribsml_uS5_D2-typ_fold_subgr"/>
</dbReference>
<evidence type="ECO:0000256" key="3">
    <source>
        <dbReference type="SAM" id="MobiDB-lite"/>
    </source>
</evidence>
<dbReference type="PANTHER" id="PTHR10073">
    <property type="entry name" value="DNA MISMATCH REPAIR PROTEIN MLH, PMS, MUTL"/>
    <property type="match status" value="1"/>
</dbReference>
<dbReference type="InterPro" id="IPR013507">
    <property type="entry name" value="DNA_mismatch_S5_2-like"/>
</dbReference>
<dbReference type="AlphaFoldDB" id="A0A4Z2EJJ4"/>
<accession>A0A4Z2EJJ4</accession>
<dbReference type="Gene3D" id="3.30.565.10">
    <property type="entry name" value="Histidine kinase-like ATPase, C-terminal domain"/>
    <property type="match status" value="1"/>
</dbReference>
<comment type="caution">
    <text evidence="5">The sequence shown here is derived from an EMBL/GenBank/DDBJ whole genome shotgun (WGS) entry which is preliminary data.</text>
</comment>
<keyword evidence="6" id="KW-1185">Reference proteome</keyword>
<dbReference type="OrthoDB" id="429932at2759"/>
<dbReference type="GO" id="GO:0016887">
    <property type="term" value="F:ATP hydrolysis activity"/>
    <property type="evidence" value="ECO:0007669"/>
    <property type="project" value="InterPro"/>
</dbReference>
<dbReference type="GO" id="GO:0140664">
    <property type="term" value="F:ATP-dependent DNA damage sensor activity"/>
    <property type="evidence" value="ECO:0007669"/>
    <property type="project" value="InterPro"/>
</dbReference>
<dbReference type="GO" id="GO:0030983">
    <property type="term" value="F:mismatched DNA binding"/>
    <property type="evidence" value="ECO:0007669"/>
    <property type="project" value="InterPro"/>
</dbReference>
<organism evidence="5 6">
    <name type="scientific">Liparis tanakae</name>
    <name type="common">Tanaka's snailfish</name>
    <dbReference type="NCBI Taxonomy" id="230148"/>
    <lineage>
        <taxon>Eukaryota</taxon>
        <taxon>Metazoa</taxon>
        <taxon>Chordata</taxon>
        <taxon>Craniata</taxon>
        <taxon>Vertebrata</taxon>
        <taxon>Euteleostomi</taxon>
        <taxon>Actinopterygii</taxon>
        <taxon>Neopterygii</taxon>
        <taxon>Teleostei</taxon>
        <taxon>Neoteleostei</taxon>
        <taxon>Acanthomorphata</taxon>
        <taxon>Eupercaria</taxon>
        <taxon>Perciformes</taxon>
        <taxon>Cottioidei</taxon>
        <taxon>Cottales</taxon>
        <taxon>Liparidae</taxon>
        <taxon>Liparis</taxon>
    </lineage>
</organism>
<dbReference type="PROSITE" id="PS01159">
    <property type="entry name" value="WW_DOMAIN_1"/>
    <property type="match status" value="1"/>
</dbReference>
<dbReference type="GO" id="GO:0032300">
    <property type="term" value="C:mismatch repair complex"/>
    <property type="evidence" value="ECO:0007669"/>
    <property type="project" value="InterPro"/>
</dbReference>
<evidence type="ECO:0000256" key="1">
    <source>
        <dbReference type="ARBA" id="ARBA00006082"/>
    </source>
</evidence>
<dbReference type="InterPro" id="IPR014762">
    <property type="entry name" value="DNA_mismatch_repair_CS"/>
</dbReference>
<proteinExistence type="inferred from homology"/>
<dbReference type="GO" id="GO:0005634">
    <property type="term" value="C:nucleus"/>
    <property type="evidence" value="ECO:0007669"/>
    <property type="project" value="UniProtKB-ARBA"/>
</dbReference>
<feature type="region of interest" description="Disordered" evidence="3">
    <location>
        <begin position="420"/>
        <end position="501"/>
    </location>
</feature>
<dbReference type="Proteomes" id="UP000314294">
    <property type="component" value="Unassembled WGS sequence"/>
</dbReference>
<evidence type="ECO:0000259" key="4">
    <source>
        <dbReference type="PROSITE" id="PS01159"/>
    </source>
</evidence>
<gene>
    <name evidence="5" type="primary">MLH3_0</name>
    <name evidence="5" type="ORF">EYF80_060883</name>
</gene>
<feature type="compositionally biased region" description="Basic and acidic residues" evidence="3">
    <location>
        <begin position="449"/>
        <end position="458"/>
    </location>
</feature>
<dbReference type="FunFam" id="3.30.230.10:FF:000028">
    <property type="entry name" value="DNA mismatch repair protein Mlh3"/>
    <property type="match status" value="1"/>
</dbReference>
<sequence length="617" mass="68264">MIKCLPEEVQGKLRSGVAIPSLQQSIEELILNSIDAEATCVGVRVDMEAFKVQVVDNGAGMTAEDMECVGNRYYTSKCSTVGDLDNLRWYGFRGEALASVVTLATLVEISTRTRSSVKTHVKIFKDGKGMDVFEAESTRPSSGTTVVVCNFLHNLPVRRKRMDAVLEGERIRHRVEAISLMHPSVSFTLKNDCTGAMTVQLPKARSTYHRFVQMHGLGRAQKLGEIGHARGQFEVTGYIGREGHYNNSLQFLYVNERLLLKTRIHKLLNLLLRRLSCSNQKNDSPDGQSATRSPKHKRSQELHGVYVINIKCLFSEYDICLEPAKTLIEFRDWDEMLLCIEEAVKAFLSKENLVVVLSQDDLDYVAPNLFSSHNTDQEGLKPNNGDPAAGVASSLDCSFGMKLASNPVYRRRKDYCAHGDSVGQECGPMEGEEETAGRGKQKITANETTSRDNTRGIDDSQDGNNNERHCATPPHPETGHGGGESPPLAEGGEDTTSGDWLHHYDTSVGKIVYINRVTGLSRYQDPPTEETRARCTSDVTNMAVSVISERDVNVETSNSLKSLYSKWNNPVFVCPPTVGVDVSSGQAEGLAVKIHNILFPYRFSKAMIHSMKAHCSL</sequence>
<protein>
    <submittedName>
        <fullName evidence="5">DNA mismatch repair protein Mlh3</fullName>
    </submittedName>
</protein>
<evidence type="ECO:0000256" key="2">
    <source>
        <dbReference type="ARBA" id="ARBA00022763"/>
    </source>
</evidence>
<evidence type="ECO:0000313" key="6">
    <source>
        <dbReference type="Proteomes" id="UP000314294"/>
    </source>
</evidence>
<dbReference type="PROSITE" id="PS00058">
    <property type="entry name" value="DNA_MISMATCH_REPAIR_1"/>
    <property type="match status" value="1"/>
</dbReference>
<dbReference type="EMBL" id="SRLO01006217">
    <property type="protein sequence ID" value="TNN28969.1"/>
    <property type="molecule type" value="Genomic_DNA"/>
</dbReference>
<dbReference type="Pfam" id="PF13589">
    <property type="entry name" value="HATPase_c_3"/>
    <property type="match status" value="1"/>
</dbReference>
<dbReference type="Gene3D" id="3.30.230.10">
    <property type="match status" value="1"/>
</dbReference>
<dbReference type="GO" id="GO:0006298">
    <property type="term" value="P:mismatch repair"/>
    <property type="evidence" value="ECO:0007669"/>
    <property type="project" value="InterPro"/>
</dbReference>
<feature type="domain" description="WW" evidence="4">
    <location>
        <begin position="500"/>
        <end position="526"/>
    </location>
</feature>
<dbReference type="PANTHER" id="PTHR10073:SF47">
    <property type="entry name" value="DNA MISMATCH REPAIR PROTEIN MLH3"/>
    <property type="match status" value="1"/>
</dbReference>
<dbReference type="InterPro" id="IPR020568">
    <property type="entry name" value="Ribosomal_Su5_D2-typ_SF"/>
</dbReference>
<dbReference type="SUPFAM" id="SSF55874">
    <property type="entry name" value="ATPase domain of HSP90 chaperone/DNA topoisomerase II/histidine kinase"/>
    <property type="match status" value="1"/>
</dbReference>
<name>A0A4Z2EJJ4_9TELE</name>
<dbReference type="InterPro" id="IPR001202">
    <property type="entry name" value="WW_dom"/>
</dbReference>
<evidence type="ECO:0000313" key="5">
    <source>
        <dbReference type="EMBL" id="TNN28969.1"/>
    </source>
</evidence>
<dbReference type="SUPFAM" id="SSF54211">
    <property type="entry name" value="Ribosomal protein S5 domain 2-like"/>
    <property type="match status" value="1"/>
</dbReference>
<dbReference type="CDD" id="cd03486">
    <property type="entry name" value="MutL_Trans_MLH3"/>
    <property type="match status" value="1"/>
</dbReference>
<comment type="similarity">
    <text evidence="1">Belongs to the DNA mismatch repair MutL/HexB family.</text>
</comment>
<reference evidence="5 6" key="1">
    <citation type="submission" date="2019-03" db="EMBL/GenBank/DDBJ databases">
        <title>First draft genome of Liparis tanakae, snailfish: a comprehensive survey of snailfish specific genes.</title>
        <authorList>
            <person name="Kim W."/>
            <person name="Song I."/>
            <person name="Jeong J.-H."/>
            <person name="Kim D."/>
            <person name="Kim S."/>
            <person name="Ryu S."/>
            <person name="Song J.Y."/>
            <person name="Lee S.K."/>
        </authorList>
    </citation>
    <scope>NUCLEOTIDE SEQUENCE [LARGE SCALE GENOMIC DNA]</scope>
    <source>
        <tissue evidence="5">Muscle</tissue>
    </source>
</reference>
<dbReference type="SMART" id="SM01340">
    <property type="entry name" value="DNA_mis_repair"/>
    <property type="match status" value="1"/>
</dbReference>